<dbReference type="EMBL" id="AP018586">
    <property type="protein sequence ID" value="BBD92892.1"/>
    <property type="molecule type" value="Genomic_DNA"/>
</dbReference>
<dbReference type="Pfam" id="PF07252">
    <property type="entry name" value="DUF1433"/>
    <property type="match status" value="1"/>
</dbReference>
<proteinExistence type="predicted"/>
<keyword evidence="2" id="KW-1185">Reference proteome</keyword>
<dbReference type="Gene3D" id="3.10.450.130">
    <property type="entry name" value="folded 79 residue fragment of lin0334 like domains"/>
    <property type="match status" value="1"/>
</dbReference>
<dbReference type="Proteomes" id="UP000274772">
    <property type="component" value="Chromosome"/>
</dbReference>
<evidence type="ECO:0000313" key="1">
    <source>
        <dbReference type="EMBL" id="BBD92892.1"/>
    </source>
</evidence>
<accession>A0ABM7FU27</accession>
<dbReference type="GeneID" id="58051579"/>
<dbReference type="RefSeq" id="WP_002442210.1">
    <property type="nucleotide sequence ID" value="NZ_AP018585.1"/>
</dbReference>
<organism evidence="1 2">
    <name type="scientific">Staphylococcus caprae</name>
    <dbReference type="NCBI Taxonomy" id="29380"/>
    <lineage>
        <taxon>Bacteria</taxon>
        <taxon>Bacillati</taxon>
        <taxon>Bacillota</taxon>
        <taxon>Bacilli</taxon>
        <taxon>Bacillales</taxon>
        <taxon>Staphylococcaceae</taxon>
        <taxon>Staphylococcus</taxon>
    </lineage>
</organism>
<sequence>MKNSKNKIILLIVIAAIICLTIGYTLHKNKKENYIETQEERLNLYFKYNLKNYNSMHVTSFRKNPTGAYFVSGYINKNKKYHFKAQISTVDNLQFIGDLIYNPKTFGKLLKNEETGDSINIDEIIKKEHLDKSKYEADPPAFFWF</sequence>
<evidence type="ECO:0000313" key="2">
    <source>
        <dbReference type="Proteomes" id="UP000274772"/>
    </source>
</evidence>
<name>A0ABM7FU27_9STAP</name>
<gene>
    <name evidence="1" type="ORF">JMUB590_1835</name>
</gene>
<reference evidence="1 2" key="1">
    <citation type="submission" date="2018-05" db="EMBL/GenBank/DDBJ databases">
        <title>Complete genome sequencing of three human clinical isolates of Staphylococcus caprae reveals virulence factors similar to those of S. epidermidis and S. capitis.</title>
        <authorList>
            <person name="Watanabe S."/>
            <person name="Cui L."/>
        </authorList>
    </citation>
    <scope>NUCLEOTIDE SEQUENCE [LARGE SCALE GENOMIC DNA]</scope>
    <source>
        <strain evidence="1 2">JMUB590</strain>
    </source>
</reference>
<protein>
    <recommendedName>
        <fullName evidence="3">DUF1433 domain-containing protein</fullName>
    </recommendedName>
</protein>
<evidence type="ECO:0008006" key="3">
    <source>
        <dbReference type="Google" id="ProtNLM"/>
    </source>
</evidence>
<dbReference type="InterPro" id="IPR009881">
    <property type="entry name" value="DUF1433"/>
</dbReference>